<dbReference type="PANTHER" id="PTHR42693:SF33">
    <property type="entry name" value="ARYLSULFATASE"/>
    <property type="match status" value="1"/>
</dbReference>
<dbReference type="PROSITE" id="PS51257">
    <property type="entry name" value="PROKAR_LIPOPROTEIN"/>
    <property type="match status" value="1"/>
</dbReference>
<dbReference type="PROSITE" id="PS50005">
    <property type="entry name" value="TPR"/>
    <property type="match status" value="1"/>
</dbReference>
<dbReference type="SUPFAM" id="SSF48452">
    <property type="entry name" value="TPR-like"/>
    <property type="match status" value="2"/>
</dbReference>
<dbReference type="InterPro" id="IPR011990">
    <property type="entry name" value="TPR-like_helical_dom_sf"/>
</dbReference>
<keyword evidence="5" id="KW-0378">Hydrolase</keyword>
<evidence type="ECO:0000313" key="5">
    <source>
        <dbReference type="EMBL" id="MBD3869399.1"/>
    </source>
</evidence>
<dbReference type="InterPro" id="IPR017850">
    <property type="entry name" value="Alkaline_phosphatase_core_sf"/>
</dbReference>
<dbReference type="CDD" id="cd16148">
    <property type="entry name" value="sulfatase_like"/>
    <property type="match status" value="1"/>
</dbReference>
<dbReference type="Gene3D" id="1.25.40.10">
    <property type="entry name" value="Tetratricopeptide repeat domain"/>
    <property type="match status" value="1"/>
</dbReference>
<dbReference type="SMART" id="SM00028">
    <property type="entry name" value="TPR"/>
    <property type="match status" value="6"/>
</dbReference>
<dbReference type="EMBL" id="JACXWD010000083">
    <property type="protein sequence ID" value="MBD3869399.1"/>
    <property type="molecule type" value="Genomic_DNA"/>
</dbReference>
<feature type="chain" id="PRO_5035328462" evidence="3">
    <location>
        <begin position="28"/>
        <end position="753"/>
    </location>
</feature>
<dbReference type="Gene3D" id="3.40.720.10">
    <property type="entry name" value="Alkaline Phosphatase, subunit A"/>
    <property type="match status" value="2"/>
</dbReference>
<accession>A0A8J6Y6W3</accession>
<sequence>MRIGKNLLRLFVPLPALLLAAACSSPAPPDLVVITVDTLRADRLGSYGYDQGLTPVMDRLAEEGVRYGDVSTAVPITLPSHSSLFTGRYPNSTGVRNNGSFVLPDEETTLAEILKDQGWATGAVIAAFPLHSRFGLDQGFDVYDDEFPLLSPGEESARFFPERDAAAVTDRALEVWERLGQTGKQRFLWVHYFDPHAPYDAPEPYRSTHGDRRYDAEIAYTDSEIGRLLDGIGNRDGRTLTVVTSDHGESLGEHDEKTHGLFLYQATMAVPLIVHWPDNLPAGVTVEHPVSLVDVVPILLQELGYPLPDGLDGSIASQPVYGESFLPKYNYTFSELRMVRDGALKYIDAPTPELYDLDQDPEELRSLAGGHPDQDRLTTILADILEAEDPESIDLAAGSLDPEAEANLRSLGYMAGGGGSATDSDRGRDPKDMVRYIKDMDRVHGIIAAGDTEAGFALFETLVEEVPENHMALLQYAGALFSEGRLKEAETQLLRLLDRRPEMNGAWVMLGGVRSAQGKIDQAAEAYRLAGSLTGRGEPYFQMASMYREIGEYRDAGTAYLEAVSREPSNQEYMDGWVEFHVSRGTLEVAEVAAASLAAEHPGEPVVRSAYGDILRRLRRYEEAAGQLQAALDLSPGMFTAESMLGHVELELGSLEQAGDRFRTLLDRRPESTGVRFGLAKALTLQGEHDAAAPLFRQVLIERPDFSPVFTFRGAQLEKGGDAAGAARMYQEALRINRGDQEAWEGYQRVRPR</sequence>
<evidence type="ECO:0000256" key="1">
    <source>
        <dbReference type="ARBA" id="ARBA00008779"/>
    </source>
</evidence>
<dbReference type="PANTHER" id="PTHR42693">
    <property type="entry name" value="ARYLSULFATASE FAMILY MEMBER"/>
    <property type="match status" value="1"/>
</dbReference>
<comment type="caution">
    <text evidence="5">The sequence shown here is derived from an EMBL/GenBank/DDBJ whole genome shotgun (WGS) entry which is preliminary data.</text>
</comment>
<organism evidence="5 6">
    <name type="scientific">Candidatus Polarisedimenticola svalbardensis</name>
    <dbReference type="NCBI Taxonomy" id="2886004"/>
    <lineage>
        <taxon>Bacteria</taxon>
        <taxon>Pseudomonadati</taxon>
        <taxon>Acidobacteriota</taxon>
        <taxon>Candidatus Polarisedimenticolia</taxon>
        <taxon>Candidatus Polarisedimenticolales</taxon>
        <taxon>Candidatus Polarisedimenticolaceae</taxon>
        <taxon>Candidatus Polarisedimenticola</taxon>
    </lineage>
</organism>
<dbReference type="Pfam" id="PF00884">
    <property type="entry name" value="Sulfatase"/>
    <property type="match status" value="1"/>
</dbReference>
<dbReference type="Pfam" id="PF13432">
    <property type="entry name" value="TPR_16"/>
    <property type="match status" value="2"/>
</dbReference>
<gene>
    <name evidence="5" type="ORF">IFK94_14860</name>
</gene>
<protein>
    <submittedName>
        <fullName evidence="5">Sulfatase-like hydrolase/transferase</fullName>
    </submittedName>
</protein>
<evidence type="ECO:0000313" key="6">
    <source>
        <dbReference type="Proteomes" id="UP000648239"/>
    </source>
</evidence>
<proteinExistence type="inferred from homology"/>
<dbReference type="Pfam" id="PF14559">
    <property type="entry name" value="TPR_19"/>
    <property type="match status" value="1"/>
</dbReference>
<comment type="similarity">
    <text evidence="1">Belongs to the sulfatase family.</text>
</comment>
<dbReference type="InterPro" id="IPR000917">
    <property type="entry name" value="Sulfatase_N"/>
</dbReference>
<name>A0A8J6Y6W3_9BACT</name>
<evidence type="ECO:0000259" key="4">
    <source>
        <dbReference type="Pfam" id="PF00884"/>
    </source>
</evidence>
<feature type="domain" description="Sulfatase N-terminal" evidence="4">
    <location>
        <begin position="29"/>
        <end position="304"/>
    </location>
</feature>
<evidence type="ECO:0000256" key="3">
    <source>
        <dbReference type="SAM" id="SignalP"/>
    </source>
</evidence>
<keyword evidence="3" id="KW-0732">Signal</keyword>
<dbReference type="Pfam" id="PF13181">
    <property type="entry name" value="TPR_8"/>
    <property type="match status" value="1"/>
</dbReference>
<keyword evidence="2" id="KW-0802">TPR repeat</keyword>
<dbReference type="AlphaFoldDB" id="A0A8J6Y6W3"/>
<reference evidence="5 6" key="1">
    <citation type="submission" date="2020-08" db="EMBL/GenBank/DDBJ databases">
        <title>Acidobacteriota in marine sediments use diverse sulfur dissimilation pathways.</title>
        <authorList>
            <person name="Wasmund K."/>
        </authorList>
    </citation>
    <scope>NUCLEOTIDE SEQUENCE [LARGE SCALE GENOMIC DNA]</scope>
    <source>
        <strain evidence="5">MAG AM4</strain>
    </source>
</reference>
<dbReference type="SUPFAM" id="SSF53649">
    <property type="entry name" value="Alkaline phosphatase-like"/>
    <property type="match status" value="1"/>
</dbReference>
<dbReference type="Proteomes" id="UP000648239">
    <property type="component" value="Unassembled WGS sequence"/>
</dbReference>
<dbReference type="GO" id="GO:0004065">
    <property type="term" value="F:arylsulfatase activity"/>
    <property type="evidence" value="ECO:0007669"/>
    <property type="project" value="TreeGrafter"/>
</dbReference>
<dbReference type="InterPro" id="IPR050738">
    <property type="entry name" value="Sulfatase"/>
</dbReference>
<dbReference type="InterPro" id="IPR019734">
    <property type="entry name" value="TPR_rpt"/>
</dbReference>
<feature type="signal peptide" evidence="3">
    <location>
        <begin position="1"/>
        <end position="27"/>
    </location>
</feature>
<feature type="repeat" description="TPR" evidence="2">
    <location>
        <begin position="537"/>
        <end position="570"/>
    </location>
</feature>
<evidence type="ECO:0000256" key="2">
    <source>
        <dbReference type="PROSITE-ProRule" id="PRU00339"/>
    </source>
</evidence>